<dbReference type="CDD" id="cd04301">
    <property type="entry name" value="NAT_SF"/>
    <property type="match status" value="1"/>
</dbReference>
<keyword evidence="1" id="KW-0808">Transferase</keyword>
<dbReference type="PROSITE" id="PS51186">
    <property type="entry name" value="GNAT"/>
    <property type="match status" value="1"/>
</dbReference>
<dbReference type="InterPro" id="IPR000182">
    <property type="entry name" value="GNAT_dom"/>
</dbReference>
<dbReference type="PANTHER" id="PTHR43877">
    <property type="entry name" value="AMINOALKYLPHOSPHONATE N-ACETYLTRANSFERASE-RELATED-RELATED"/>
    <property type="match status" value="1"/>
</dbReference>
<sequence length="157" mass="17163">MDIRVADLENPEVLALLREHLASLAPTAPTESRHALDLSGFRSADVTFWSIWDGQMLAGFGALKQLTASHAEVKSMRTATSHLRQGVASRMLRHLVQEAAARGCSRLSLETGSMAFFDAARRLYASFGFVPCPPFGSYKADPNSVFMTMQLTESQGN</sequence>
<dbReference type="Proteomes" id="UP001355056">
    <property type="component" value="Unassembled WGS sequence"/>
</dbReference>
<keyword evidence="2" id="KW-0012">Acyltransferase</keyword>
<accession>A0ABU7YY67</accession>
<dbReference type="Pfam" id="PF00583">
    <property type="entry name" value="Acetyltransf_1"/>
    <property type="match status" value="1"/>
</dbReference>
<comment type="caution">
    <text evidence="4">The sequence shown here is derived from an EMBL/GenBank/DDBJ whole genome shotgun (WGS) entry which is preliminary data.</text>
</comment>
<dbReference type="InterPro" id="IPR016181">
    <property type="entry name" value="Acyl_CoA_acyltransferase"/>
</dbReference>
<dbReference type="Gene3D" id="3.40.630.30">
    <property type="match status" value="1"/>
</dbReference>
<dbReference type="RefSeq" id="WP_332616253.1">
    <property type="nucleotide sequence ID" value="NZ_JAXGFP010000003.1"/>
</dbReference>
<reference evidence="4 5" key="1">
    <citation type="journal article" date="2016" name="Int. J. Syst. Evol. Microbiol.">
        <title>Lysobacter erysipheiresistens sp. nov., an antagonist of powdery mildew, isolated from tobacco-cultivated soil.</title>
        <authorList>
            <person name="Xie B."/>
            <person name="Li T."/>
            <person name="Lin X."/>
            <person name="Wang C.J."/>
            <person name="Chen Y.J."/>
            <person name="Liu W.J."/>
            <person name="Zhao Z.W."/>
        </authorList>
    </citation>
    <scope>NUCLEOTIDE SEQUENCE [LARGE SCALE GENOMIC DNA]</scope>
    <source>
        <strain evidence="4 5">RS-LYSO-3</strain>
    </source>
</reference>
<feature type="domain" description="N-acetyltransferase" evidence="3">
    <location>
        <begin position="1"/>
        <end position="152"/>
    </location>
</feature>
<evidence type="ECO:0000256" key="1">
    <source>
        <dbReference type="ARBA" id="ARBA00022679"/>
    </source>
</evidence>
<evidence type="ECO:0000256" key="2">
    <source>
        <dbReference type="ARBA" id="ARBA00023315"/>
    </source>
</evidence>
<organism evidence="4 5">
    <name type="scientific">Novilysobacter erysipheiresistens</name>
    <dbReference type="NCBI Taxonomy" id="1749332"/>
    <lineage>
        <taxon>Bacteria</taxon>
        <taxon>Pseudomonadati</taxon>
        <taxon>Pseudomonadota</taxon>
        <taxon>Gammaproteobacteria</taxon>
        <taxon>Lysobacterales</taxon>
        <taxon>Lysobacteraceae</taxon>
        <taxon>Novilysobacter</taxon>
    </lineage>
</organism>
<dbReference type="SUPFAM" id="SSF55729">
    <property type="entry name" value="Acyl-CoA N-acyltransferases (Nat)"/>
    <property type="match status" value="1"/>
</dbReference>
<dbReference type="EMBL" id="JAXGFP010000003">
    <property type="protein sequence ID" value="MEG3183877.1"/>
    <property type="molecule type" value="Genomic_DNA"/>
</dbReference>
<dbReference type="InterPro" id="IPR050832">
    <property type="entry name" value="Bact_Acetyltransf"/>
</dbReference>
<dbReference type="PANTHER" id="PTHR43877:SF5">
    <property type="entry name" value="BLL8307 PROTEIN"/>
    <property type="match status" value="1"/>
</dbReference>
<keyword evidence="5" id="KW-1185">Reference proteome</keyword>
<evidence type="ECO:0000313" key="4">
    <source>
        <dbReference type="EMBL" id="MEG3183877.1"/>
    </source>
</evidence>
<name>A0ABU7YY67_9GAMM</name>
<proteinExistence type="predicted"/>
<evidence type="ECO:0000313" key="5">
    <source>
        <dbReference type="Proteomes" id="UP001355056"/>
    </source>
</evidence>
<evidence type="ECO:0000259" key="3">
    <source>
        <dbReference type="PROSITE" id="PS51186"/>
    </source>
</evidence>
<gene>
    <name evidence="4" type="ORF">SNE34_07625</name>
</gene>
<protein>
    <submittedName>
        <fullName evidence="4">GNAT family N-acetyltransferase</fullName>
    </submittedName>
</protein>